<comment type="caution">
    <text evidence="4">The sequence shown here is derived from an EMBL/GenBank/DDBJ whole genome shotgun (WGS) entry which is preliminary data.</text>
</comment>
<dbReference type="CDD" id="cd00030">
    <property type="entry name" value="C2"/>
    <property type="match status" value="1"/>
</dbReference>
<dbReference type="PROSITE" id="PS50004">
    <property type="entry name" value="C2"/>
    <property type="match status" value="1"/>
</dbReference>
<feature type="compositionally biased region" description="Basic and acidic residues" evidence="1">
    <location>
        <begin position="18"/>
        <end position="52"/>
    </location>
</feature>
<dbReference type="Pfam" id="PF24656">
    <property type="entry name" value="CEPT76_peptidase"/>
    <property type="match status" value="1"/>
</dbReference>
<dbReference type="EMBL" id="JAAPAO010000148">
    <property type="protein sequence ID" value="KAF4670632.1"/>
    <property type="molecule type" value="Genomic_DNA"/>
</dbReference>
<dbReference type="InterPro" id="IPR006573">
    <property type="entry name" value="NHR_dom"/>
</dbReference>
<evidence type="ECO:0000256" key="1">
    <source>
        <dbReference type="SAM" id="MobiDB-lite"/>
    </source>
</evidence>
<dbReference type="InterPro" id="IPR043136">
    <property type="entry name" value="B30.2/SPRY_sf"/>
</dbReference>
<evidence type="ECO:0000259" key="3">
    <source>
        <dbReference type="PROSITE" id="PS50188"/>
    </source>
</evidence>
<dbReference type="InterPro" id="IPR035892">
    <property type="entry name" value="C2_domain_sf"/>
</dbReference>
<name>A0A7J6MG62_PERCH</name>
<dbReference type="InterPro" id="IPR056290">
    <property type="entry name" value="CEPT76/DRC7_peptidase-like_dom"/>
</dbReference>
<evidence type="ECO:0000313" key="5">
    <source>
        <dbReference type="Proteomes" id="UP000591131"/>
    </source>
</evidence>
<dbReference type="InterPro" id="IPR052299">
    <property type="entry name" value="CEP76"/>
</dbReference>
<dbReference type="OrthoDB" id="67700at2759"/>
<dbReference type="SUPFAM" id="SSF49562">
    <property type="entry name" value="C2 domain (Calcium/lipid-binding domain, CaLB)"/>
    <property type="match status" value="1"/>
</dbReference>
<dbReference type="Pfam" id="PF00168">
    <property type="entry name" value="C2"/>
    <property type="match status" value="1"/>
</dbReference>
<dbReference type="Pfam" id="PF07177">
    <property type="entry name" value="Neuralized"/>
    <property type="match status" value="1"/>
</dbReference>
<dbReference type="Proteomes" id="UP000591131">
    <property type="component" value="Unassembled WGS sequence"/>
</dbReference>
<organism evidence="4 5">
    <name type="scientific">Perkinsus chesapeaki</name>
    <name type="common">Clam parasite</name>
    <name type="synonym">Perkinsus andrewsi</name>
    <dbReference type="NCBI Taxonomy" id="330153"/>
    <lineage>
        <taxon>Eukaryota</taxon>
        <taxon>Sar</taxon>
        <taxon>Alveolata</taxon>
        <taxon>Perkinsozoa</taxon>
        <taxon>Perkinsea</taxon>
        <taxon>Perkinsida</taxon>
        <taxon>Perkinsidae</taxon>
        <taxon>Perkinsus</taxon>
    </lineage>
</organism>
<dbReference type="InterPro" id="IPR001870">
    <property type="entry name" value="B30.2/SPRY"/>
</dbReference>
<reference evidence="4 5" key="1">
    <citation type="submission" date="2020-04" db="EMBL/GenBank/DDBJ databases">
        <title>Perkinsus chesapeaki whole genome sequence.</title>
        <authorList>
            <person name="Bogema D.R."/>
        </authorList>
    </citation>
    <scope>NUCLEOTIDE SEQUENCE [LARGE SCALE GENOMIC DNA]</scope>
    <source>
        <strain evidence="4">ATCC PRA-425</strain>
    </source>
</reference>
<feature type="domain" description="C2" evidence="2">
    <location>
        <begin position="537"/>
        <end position="671"/>
    </location>
</feature>
<sequence>MFAAAAGLAAVKNFVGGDTKEDKEKQKEEDDRRRREEEDRDKEEEVRQRQQAELEEEVGQDGGDLERGMTSPEEGNDTLPADDDICITRERFQAACEAHKGKYNVTVGETEAEARLKVWGVRLWKIEVTPLNNDEPVAFLNFAWGGTREEFRVDTAQTGTLFGWLSASSSVWCIGKEAQSLRTGAFSVPKMFTDGVKNKVQIPDDFDFEWRGSYLDLEREHLKIELWQWSKYKANRIDSHHSRLLMEYATGPVLQNCVLGTFHVDDTIYFQEIYDFELHLLDWTLRDLPTVEELIARIKAAKGGYEEIDANIDKDDLQHEEDIFAESASEGSTDDEGQALQSNADGFDALSRLRRARKTIVGGGSFLVNSASMFSELENDGKSANAERRGPTASSRLGFQASIKRNFFEQWKSFFSMSIRSDYIKRESAMLRWPNVGKIYYRGTLADVDSETLRVEVVQRSKKHGLYKNTPIAEALISLRGVHEYGHVSAMFGPPAWFAKELMKIATRGTQQESKEAIGRMLQSGFGKLGGKIGVDHRPHYRQTGELCDMAESKAYLLVRVIKVDKILTPQQRPLSEMDTYVQVTFDGMSYVTDVVQDDLRPEYKQDFYFEIRVANTTTLDPREVLAKGPVTFDVWLDASDSSGVGGTDHCGWAKMDLSEIFNDGLNILLTTLVAATRQRDVLSTGLATDYQTKVLHLKRRLKCLWMPPDEDAEEVSSKNNISNIYVEAWIRPFDFPDDYRVPDVPDSRPDYLPPKLIAEWPLRIIEWNNHTEPLKVDDNRNRQFIYQLRGQRGRLHYLPSFLDVIKPPSEVDNRNAVYFWVRCFPYVNAMPIYESLALAPGVTARKHVLPNVKSPVAEADEATAELPSGSYDDESQQKAGPMLVGETAFVCIGTTWDRQPAYWVMTMEFDCSVTFWDATIGRRYSLPKRFADAHRCKRTVVDKRPPGRLAPKEAREAEVTRRKRLLYQKLLRQRRKSQLKAIKEERRRGTSALMRASKGVDFSIDASVDASMLIPPTDDTSVDDSSFGSILSNDDEQHPDQEMLDATLDAPPNELLLLNSQHHQHPLRLHSSLPLNLPCTICGSYPSTRNMLGFLCHQAYPITNSTRPLRGKEASSARLGVNCTEILICWDCSGPDFEEADSRITGKNLHWKDGTWKPVSFNEHPLMPYRTIDIIFNKSNVWANMQTPEPTRIYYDLWNNNYWHPFSTTISEIPSFFSDWPLKRLARIQESKREVYQHVRDAIEAYRQNQSSAVVWQKDAALTHYLERGLQLMFACEIAADHDRPIASERVTDWRRLLYSKVPTGMNLICLPMFVNYTSPKDVGDSVVARCPFLNCREAGTQFTIAVHINRMPNRLVALYVCVAMIHNLTDLQIQEVLARREKQERQRDVFADEDNINLIRITEMKETAWDARDSDDILTREASYLFGVFDEIQTGEEGFQSSTFSRKSRASFARASVLNDAHRENAVPRLSGWAPKVHSSYVKISDYGRIAKYKKDMGPSKNDVALGMVIGDGPIEHFRFAGLYFEVELLEIQEPQGHWVDGLTLGATTATPEDVMAEGVPSTVADLDSSWTIGYDGSSYNSVTDTWEDLENGWNPVCLKPGDRIGLFISKRGDMVLVLNGGERLIQGPKGVPVHDAELYPIADLIGSAATVALVLGAEPPRSAVELCRGDQKRNQTSGRPSASDSGTITMSSMSSDTLVEENIIKEYTRVKEIVEISEQYNKFPDGTYMKHYDSVDGARVEEDVYAPYECMDFAAV</sequence>
<dbReference type="Gene3D" id="2.60.120.920">
    <property type="match status" value="1"/>
</dbReference>
<proteinExistence type="predicted"/>
<gene>
    <name evidence="4" type="ORF">FOL47_001894</name>
</gene>
<dbReference type="PANTHER" id="PTHR46436">
    <property type="entry name" value="CENTROSOMAL PROTEIN OF 76 KDA"/>
    <property type="match status" value="1"/>
</dbReference>
<evidence type="ECO:0008006" key="6">
    <source>
        <dbReference type="Google" id="ProtNLM"/>
    </source>
</evidence>
<dbReference type="Gene3D" id="2.60.40.150">
    <property type="entry name" value="C2 domain"/>
    <property type="match status" value="1"/>
</dbReference>
<evidence type="ECO:0000259" key="2">
    <source>
        <dbReference type="PROSITE" id="PS50004"/>
    </source>
</evidence>
<dbReference type="InterPro" id="IPR000008">
    <property type="entry name" value="C2_dom"/>
</dbReference>
<feature type="compositionally biased region" description="Polar residues" evidence="1">
    <location>
        <begin position="1677"/>
        <end position="1694"/>
    </location>
</feature>
<dbReference type="PROSITE" id="PS50188">
    <property type="entry name" value="B302_SPRY"/>
    <property type="match status" value="1"/>
</dbReference>
<keyword evidence="5" id="KW-1185">Reference proteome</keyword>
<feature type="region of interest" description="Disordered" evidence="1">
    <location>
        <begin position="1"/>
        <end position="81"/>
    </location>
</feature>
<dbReference type="PANTHER" id="PTHR46436:SF2">
    <property type="entry name" value="CHROMOSOME UNDETERMINED SCAFFOLD_119, WHOLE GENOME SHOTGUN SEQUENCE"/>
    <property type="match status" value="1"/>
</dbReference>
<protein>
    <recommendedName>
        <fullName evidence="6">C2 domain-containing protein</fullName>
    </recommendedName>
</protein>
<dbReference type="SMART" id="SM00239">
    <property type="entry name" value="C2"/>
    <property type="match status" value="1"/>
</dbReference>
<accession>A0A7J6MG62</accession>
<evidence type="ECO:0000313" key="4">
    <source>
        <dbReference type="EMBL" id="KAF4670632.1"/>
    </source>
</evidence>
<feature type="domain" description="B30.2/SPRY" evidence="3">
    <location>
        <begin position="1453"/>
        <end position="1663"/>
    </location>
</feature>
<feature type="region of interest" description="Disordered" evidence="1">
    <location>
        <begin position="1670"/>
        <end position="1694"/>
    </location>
</feature>